<keyword evidence="1" id="KW-0812">Transmembrane</keyword>
<keyword evidence="1" id="KW-1133">Transmembrane helix</keyword>
<gene>
    <name evidence="2" type="ORF">MLAC_38180</name>
</gene>
<dbReference type="RefSeq" id="WP_163745554.1">
    <property type="nucleotide sequence ID" value="NZ_AP022581.1"/>
</dbReference>
<evidence type="ECO:0000256" key="1">
    <source>
        <dbReference type="SAM" id="Phobius"/>
    </source>
</evidence>
<name>A0A7I7NPI6_9MYCO</name>
<protein>
    <submittedName>
        <fullName evidence="2">Uncharacterized protein</fullName>
    </submittedName>
</protein>
<keyword evidence="3" id="KW-1185">Reference proteome</keyword>
<evidence type="ECO:0000313" key="3">
    <source>
        <dbReference type="Proteomes" id="UP000466396"/>
    </source>
</evidence>
<keyword evidence="1" id="KW-0472">Membrane</keyword>
<sequence>MVNPKVLFICAAAGLAIGTDAFDIPATVLSPALFLTIAASAVATPVLPVTASLLRWSG</sequence>
<evidence type="ECO:0000313" key="2">
    <source>
        <dbReference type="EMBL" id="BBX98524.1"/>
    </source>
</evidence>
<dbReference type="Proteomes" id="UP000466396">
    <property type="component" value="Chromosome"/>
</dbReference>
<dbReference type="KEGG" id="mlj:MLAC_38180"/>
<reference evidence="2 3" key="1">
    <citation type="journal article" date="2019" name="Emerg. Microbes Infect.">
        <title>Comprehensive subspecies identification of 175 nontuberculous mycobacteria species based on 7547 genomic profiles.</title>
        <authorList>
            <person name="Matsumoto Y."/>
            <person name="Kinjo T."/>
            <person name="Motooka D."/>
            <person name="Nabeya D."/>
            <person name="Jung N."/>
            <person name="Uechi K."/>
            <person name="Horii T."/>
            <person name="Iida T."/>
            <person name="Fujita J."/>
            <person name="Nakamura S."/>
        </authorList>
    </citation>
    <scope>NUCLEOTIDE SEQUENCE [LARGE SCALE GENOMIC DNA]</scope>
    <source>
        <strain evidence="2 3">JCM 15657</strain>
    </source>
</reference>
<accession>A0A7I7NPI6</accession>
<dbReference type="EMBL" id="AP022581">
    <property type="protein sequence ID" value="BBX98524.1"/>
    <property type="molecule type" value="Genomic_DNA"/>
</dbReference>
<dbReference type="AlphaFoldDB" id="A0A7I7NPI6"/>
<feature type="transmembrane region" description="Helical" evidence="1">
    <location>
        <begin position="31"/>
        <end position="54"/>
    </location>
</feature>
<proteinExistence type="predicted"/>
<organism evidence="2 3">
    <name type="scientific">Mycobacterium lacus</name>
    <dbReference type="NCBI Taxonomy" id="169765"/>
    <lineage>
        <taxon>Bacteria</taxon>
        <taxon>Bacillati</taxon>
        <taxon>Actinomycetota</taxon>
        <taxon>Actinomycetes</taxon>
        <taxon>Mycobacteriales</taxon>
        <taxon>Mycobacteriaceae</taxon>
        <taxon>Mycobacterium</taxon>
    </lineage>
</organism>